<dbReference type="GeneID" id="63808029"/>
<keyword evidence="8" id="KW-0092">Biotin</keyword>
<evidence type="ECO:0000256" key="4">
    <source>
        <dbReference type="ARBA" id="ARBA00022741"/>
    </source>
</evidence>
<keyword evidence="3" id="KW-0436">Ligase</keyword>
<dbReference type="AlphaFoldDB" id="A0A1Y1W6C0"/>
<name>A0A1Y1W6C0_9FUNG</name>
<dbReference type="Pfam" id="PF21139">
    <property type="entry name" value="BT_MCC_alpha"/>
    <property type="match status" value="1"/>
</dbReference>
<dbReference type="InterPro" id="IPR011764">
    <property type="entry name" value="Biotin_carboxylation_dom"/>
</dbReference>
<dbReference type="STRING" id="61395.A0A1Y1W6C0"/>
<dbReference type="GO" id="GO:0005759">
    <property type="term" value="C:mitochondrial matrix"/>
    <property type="evidence" value="ECO:0007669"/>
    <property type="project" value="UniProtKB-SubCell"/>
</dbReference>
<sequence length="684" mass="74625">MFRAYTRVAATPNGLLSRFRATSVTGARALTTETQQRKPLFDKILIANRGEIACRIMKTARKLGIKTVAVYSEADAKAMHAQMADEAYLIGPAPVSESYLKTDTILDCGPAVWRPGNPPGLRIPEGVSFIGPPGSAMRAMGSKSESKRIMQAAGVPVVPGYHGDNQDVQFLKEQADKIGYPVLIKAVLGGGGKGMRIVNKPEEFEMMLDSSKREAIKSFGDDKVLVEKYLTTPRHVEVQVFADKLGNAVHLFERDCSVQRRHQKIIEEAPAPDLLPEIRQMLGEKAVAAAKAVDYVGAGTVEFIMDNDTQQFYFMEMNTRLQVEHPVTEMVTDTDLVQWQLELQDEIKCTGHAFEARIYAENPDNGFLPDTGRLLHLSTPQLVWVLAMPISVYYDPMIAKLVVRGEDRQAALRVLRKALGEYEVVGLHTNIEFLKRLCESPDFVDGKVETGFINKHLDELFPKSAGPSTQAIAQAALASIIDTNLQFSSAGDSSPWAAADLFRVNLQGSQSVRLVANEQEFDITVTVTGANAYAVQVKNASGETIATFADAQPAWVPQPSGGQLQVVLDSRRCSSNVVFNSKDSSVTVFDYGKTATFTVPRPQFLDSAAEAGPGSVTAPMSCKIVQVLVEPGAEVAQDTPLVVLEAMKMEHVIKAPKAGKVVDVYYKVGDLVDEGKNLVAFEDS</sequence>
<keyword evidence="5 9" id="KW-0067">ATP-binding</keyword>
<dbReference type="Pfam" id="PF02786">
    <property type="entry name" value="CPSase_L_D2"/>
    <property type="match status" value="1"/>
</dbReference>
<dbReference type="InterPro" id="IPR011053">
    <property type="entry name" value="Single_hybrid_motif"/>
</dbReference>
<dbReference type="SUPFAM" id="SSF51246">
    <property type="entry name" value="Rudiment single hybrid motif"/>
    <property type="match status" value="1"/>
</dbReference>
<dbReference type="Gene3D" id="3.30.700.40">
    <property type="match status" value="1"/>
</dbReference>
<evidence type="ECO:0000256" key="2">
    <source>
        <dbReference type="ARBA" id="ARBA00004305"/>
    </source>
</evidence>
<dbReference type="PANTHER" id="PTHR18866:SF33">
    <property type="entry name" value="METHYLCROTONOYL-COA CARBOXYLASE SUBUNIT ALPHA, MITOCHONDRIAL-RELATED"/>
    <property type="match status" value="1"/>
</dbReference>
<dbReference type="Gene3D" id="2.40.50.100">
    <property type="match status" value="1"/>
</dbReference>
<evidence type="ECO:0000259" key="10">
    <source>
        <dbReference type="PROSITE" id="PS50968"/>
    </source>
</evidence>
<dbReference type="InterPro" id="IPR000089">
    <property type="entry name" value="Biotin_lipoyl"/>
</dbReference>
<evidence type="ECO:0000256" key="9">
    <source>
        <dbReference type="PROSITE-ProRule" id="PRU00409"/>
    </source>
</evidence>
<reference evidence="13 14" key="1">
    <citation type="submission" date="2016-07" db="EMBL/GenBank/DDBJ databases">
        <title>Pervasive Adenine N6-methylation of Active Genes in Fungi.</title>
        <authorList>
            <consortium name="DOE Joint Genome Institute"/>
            <person name="Mondo S.J."/>
            <person name="Dannebaum R.O."/>
            <person name="Kuo R.C."/>
            <person name="Labutti K."/>
            <person name="Haridas S."/>
            <person name="Kuo A."/>
            <person name="Salamov A."/>
            <person name="Ahrendt S.R."/>
            <person name="Lipzen A."/>
            <person name="Sullivan W."/>
            <person name="Andreopoulos W.B."/>
            <person name="Clum A."/>
            <person name="Lindquist E."/>
            <person name="Daum C."/>
            <person name="Ramamoorthy G.K."/>
            <person name="Gryganskyi A."/>
            <person name="Culley D."/>
            <person name="Magnuson J.K."/>
            <person name="James T.Y."/>
            <person name="O'Malley M.A."/>
            <person name="Stajich J.E."/>
            <person name="Spatafora J.W."/>
            <person name="Visel A."/>
            <person name="Grigoriev I.V."/>
        </authorList>
    </citation>
    <scope>NUCLEOTIDE SEQUENCE [LARGE SCALE GENOMIC DNA]</scope>
    <source>
        <strain evidence="13 14">ATCC 12442</strain>
    </source>
</reference>
<accession>A0A1Y1W6C0</accession>
<dbReference type="PROSITE" id="PS00188">
    <property type="entry name" value="BIOTIN"/>
    <property type="match status" value="1"/>
</dbReference>
<organism evidence="13 14">
    <name type="scientific">Linderina pennispora</name>
    <dbReference type="NCBI Taxonomy" id="61395"/>
    <lineage>
        <taxon>Eukaryota</taxon>
        <taxon>Fungi</taxon>
        <taxon>Fungi incertae sedis</taxon>
        <taxon>Zoopagomycota</taxon>
        <taxon>Kickxellomycotina</taxon>
        <taxon>Kickxellomycetes</taxon>
        <taxon>Kickxellales</taxon>
        <taxon>Kickxellaceae</taxon>
        <taxon>Linderina</taxon>
    </lineage>
</organism>
<dbReference type="CDD" id="cd06850">
    <property type="entry name" value="biotinyl_domain"/>
    <property type="match status" value="1"/>
</dbReference>
<dbReference type="InterPro" id="IPR048429">
    <property type="entry name" value="MCC_alpha_BT"/>
</dbReference>
<evidence type="ECO:0000256" key="8">
    <source>
        <dbReference type="ARBA" id="ARBA00023267"/>
    </source>
</evidence>
<dbReference type="PROSITE" id="PS50979">
    <property type="entry name" value="BC"/>
    <property type="match status" value="1"/>
</dbReference>
<evidence type="ECO:0000256" key="3">
    <source>
        <dbReference type="ARBA" id="ARBA00022598"/>
    </source>
</evidence>
<evidence type="ECO:0000256" key="6">
    <source>
        <dbReference type="ARBA" id="ARBA00022946"/>
    </source>
</evidence>
<evidence type="ECO:0000259" key="11">
    <source>
        <dbReference type="PROSITE" id="PS50975"/>
    </source>
</evidence>
<dbReference type="GO" id="GO:0005524">
    <property type="term" value="F:ATP binding"/>
    <property type="evidence" value="ECO:0007669"/>
    <property type="project" value="UniProtKB-UniRule"/>
</dbReference>
<dbReference type="PANTHER" id="PTHR18866">
    <property type="entry name" value="CARBOXYLASE:PYRUVATE/ACETYL-COA/PROPIONYL-COA CARBOXYLASE"/>
    <property type="match status" value="1"/>
</dbReference>
<evidence type="ECO:0000313" key="14">
    <source>
        <dbReference type="Proteomes" id="UP000193922"/>
    </source>
</evidence>
<comment type="cofactor">
    <cofactor evidence="1">
        <name>biotin</name>
        <dbReference type="ChEBI" id="CHEBI:57586"/>
    </cofactor>
</comment>
<dbReference type="PROSITE" id="PS50975">
    <property type="entry name" value="ATP_GRASP"/>
    <property type="match status" value="1"/>
</dbReference>
<comment type="caution">
    <text evidence="13">The sequence shown here is derived from an EMBL/GenBank/DDBJ whole genome shotgun (WGS) entry which is preliminary data.</text>
</comment>
<evidence type="ECO:0000313" key="13">
    <source>
        <dbReference type="EMBL" id="ORX69090.1"/>
    </source>
</evidence>
<keyword evidence="4 9" id="KW-0547">Nucleotide-binding</keyword>
<dbReference type="InterPro" id="IPR016185">
    <property type="entry name" value="PreATP-grasp_dom_sf"/>
</dbReference>
<dbReference type="OrthoDB" id="196847at2759"/>
<dbReference type="FunFam" id="3.30.1490.20:FF:000003">
    <property type="entry name" value="acetyl-CoA carboxylase isoform X1"/>
    <property type="match status" value="1"/>
</dbReference>
<dbReference type="SMART" id="SM00878">
    <property type="entry name" value="Biotin_carb_C"/>
    <property type="match status" value="1"/>
</dbReference>
<dbReference type="GO" id="GO:0046872">
    <property type="term" value="F:metal ion binding"/>
    <property type="evidence" value="ECO:0007669"/>
    <property type="project" value="InterPro"/>
</dbReference>
<dbReference type="Proteomes" id="UP000193922">
    <property type="component" value="Unassembled WGS sequence"/>
</dbReference>
<dbReference type="InterPro" id="IPR005479">
    <property type="entry name" value="CPAse_ATP-bd"/>
</dbReference>
<dbReference type="InterPro" id="IPR005481">
    <property type="entry name" value="BC-like_N"/>
</dbReference>
<dbReference type="InterPro" id="IPR011054">
    <property type="entry name" value="Rudment_hybrid_motif"/>
</dbReference>
<dbReference type="RefSeq" id="XP_040742822.1">
    <property type="nucleotide sequence ID" value="XM_040891381.1"/>
</dbReference>
<proteinExistence type="predicted"/>
<dbReference type="SUPFAM" id="SSF56059">
    <property type="entry name" value="Glutathione synthetase ATP-binding domain-like"/>
    <property type="match status" value="1"/>
</dbReference>
<dbReference type="PROSITE" id="PS50968">
    <property type="entry name" value="BIOTINYL_LIPOYL"/>
    <property type="match status" value="1"/>
</dbReference>
<dbReference type="Pfam" id="PF00289">
    <property type="entry name" value="Biotin_carb_N"/>
    <property type="match status" value="1"/>
</dbReference>
<comment type="subcellular location">
    <subcellularLocation>
        <location evidence="2">Mitochondrion matrix</location>
    </subcellularLocation>
</comment>
<dbReference type="InterPro" id="IPR011761">
    <property type="entry name" value="ATP-grasp"/>
</dbReference>
<evidence type="ECO:0000256" key="5">
    <source>
        <dbReference type="ARBA" id="ARBA00022840"/>
    </source>
</evidence>
<keyword evidence="14" id="KW-1185">Reference proteome</keyword>
<dbReference type="GO" id="GO:0004485">
    <property type="term" value="F:methylcrotonoyl-CoA carboxylase activity"/>
    <property type="evidence" value="ECO:0007669"/>
    <property type="project" value="TreeGrafter"/>
</dbReference>
<dbReference type="SUPFAM" id="SSF51230">
    <property type="entry name" value="Single hybrid motif"/>
    <property type="match status" value="1"/>
</dbReference>
<dbReference type="InterPro" id="IPR005482">
    <property type="entry name" value="Biotin_COase_C"/>
</dbReference>
<dbReference type="Gene3D" id="3.30.470.20">
    <property type="entry name" value="ATP-grasp fold, B domain"/>
    <property type="match status" value="1"/>
</dbReference>
<dbReference type="InterPro" id="IPR050856">
    <property type="entry name" value="Biotin_carboxylase_complex"/>
</dbReference>
<keyword evidence="6" id="KW-0809">Transit peptide</keyword>
<dbReference type="Pfam" id="PF02785">
    <property type="entry name" value="Biotin_carb_C"/>
    <property type="match status" value="1"/>
</dbReference>
<feature type="domain" description="Biotin carboxylation" evidence="12">
    <location>
        <begin position="40"/>
        <end position="458"/>
    </location>
</feature>
<dbReference type="FunFam" id="3.30.470.20:FF:000028">
    <property type="entry name" value="Methylcrotonoyl-CoA carboxylase subunit alpha, mitochondrial"/>
    <property type="match status" value="1"/>
</dbReference>
<dbReference type="PROSITE" id="PS00867">
    <property type="entry name" value="CPSASE_2"/>
    <property type="match status" value="1"/>
</dbReference>
<dbReference type="FunFam" id="2.40.50.100:FF:000003">
    <property type="entry name" value="Acetyl-CoA carboxylase biotin carboxyl carrier protein"/>
    <property type="match status" value="1"/>
</dbReference>
<keyword evidence="7" id="KW-0496">Mitochondrion</keyword>
<evidence type="ECO:0000256" key="1">
    <source>
        <dbReference type="ARBA" id="ARBA00001953"/>
    </source>
</evidence>
<dbReference type="Pfam" id="PF00364">
    <property type="entry name" value="Biotin_lipoyl"/>
    <property type="match status" value="1"/>
</dbReference>
<feature type="domain" description="ATP-grasp" evidence="11">
    <location>
        <begin position="147"/>
        <end position="345"/>
    </location>
</feature>
<gene>
    <name evidence="13" type="ORF">DL89DRAFT_323244</name>
</gene>
<dbReference type="SUPFAM" id="SSF52440">
    <property type="entry name" value="PreATP-grasp domain"/>
    <property type="match status" value="1"/>
</dbReference>
<evidence type="ECO:0000259" key="12">
    <source>
        <dbReference type="PROSITE" id="PS50979"/>
    </source>
</evidence>
<dbReference type="InterPro" id="IPR001882">
    <property type="entry name" value="Biotin_BS"/>
</dbReference>
<evidence type="ECO:0000256" key="7">
    <source>
        <dbReference type="ARBA" id="ARBA00023128"/>
    </source>
</evidence>
<feature type="domain" description="Lipoyl-binding" evidence="10">
    <location>
        <begin position="607"/>
        <end position="682"/>
    </location>
</feature>
<protein>
    <submittedName>
        <fullName evidence="13">Uncharacterized protein</fullName>
    </submittedName>
</protein>
<dbReference type="EMBL" id="MCFD01000008">
    <property type="protein sequence ID" value="ORX69090.1"/>
    <property type="molecule type" value="Genomic_DNA"/>
</dbReference>